<evidence type="ECO:0000256" key="1">
    <source>
        <dbReference type="ARBA" id="ARBA00013260"/>
    </source>
</evidence>
<dbReference type="GO" id="GO:0016150">
    <property type="term" value="F:translation release factor activity, codon nonspecific"/>
    <property type="evidence" value="ECO:0007669"/>
    <property type="project" value="TreeGrafter"/>
</dbReference>
<dbReference type="OrthoDB" id="270639at2759"/>
<dbReference type="FunCoup" id="E2AT64">
    <property type="interactions" value="1264"/>
</dbReference>
<organism evidence="8">
    <name type="scientific">Camponotus floridanus</name>
    <name type="common">Florida carpenter ant</name>
    <dbReference type="NCBI Taxonomy" id="104421"/>
    <lineage>
        <taxon>Eukaryota</taxon>
        <taxon>Metazoa</taxon>
        <taxon>Ecdysozoa</taxon>
        <taxon>Arthropoda</taxon>
        <taxon>Hexapoda</taxon>
        <taxon>Insecta</taxon>
        <taxon>Pterygota</taxon>
        <taxon>Neoptera</taxon>
        <taxon>Endopterygota</taxon>
        <taxon>Hymenoptera</taxon>
        <taxon>Apocrita</taxon>
        <taxon>Aculeata</taxon>
        <taxon>Formicoidea</taxon>
        <taxon>Formicidae</taxon>
        <taxon>Formicinae</taxon>
        <taxon>Camponotus</taxon>
    </lineage>
</organism>
<evidence type="ECO:0000256" key="5">
    <source>
        <dbReference type="SAM" id="MobiDB-lite"/>
    </source>
</evidence>
<dbReference type="InterPro" id="IPR052104">
    <property type="entry name" value="Mito_Release_Factor_mL62"/>
</dbReference>
<evidence type="ECO:0000259" key="6">
    <source>
        <dbReference type="Pfam" id="PF00472"/>
    </source>
</evidence>
<dbReference type="GO" id="GO:0070126">
    <property type="term" value="P:mitochondrial translational termination"/>
    <property type="evidence" value="ECO:0007669"/>
    <property type="project" value="TreeGrafter"/>
</dbReference>
<dbReference type="EC" id="3.1.1.29" evidence="1"/>
<evidence type="ECO:0000256" key="2">
    <source>
        <dbReference type="ARBA" id="ARBA00038225"/>
    </source>
</evidence>
<dbReference type="InParanoid" id="E2AT64"/>
<feature type="region of interest" description="Disordered" evidence="5">
    <location>
        <begin position="180"/>
        <end position="201"/>
    </location>
</feature>
<keyword evidence="8" id="KW-1185">Reference proteome</keyword>
<dbReference type="PANTHER" id="PTHR11075">
    <property type="entry name" value="PEPTIDE CHAIN RELEASE FACTOR"/>
    <property type="match status" value="1"/>
</dbReference>
<dbReference type="AlphaFoldDB" id="E2AT64"/>
<evidence type="ECO:0000256" key="3">
    <source>
        <dbReference type="ARBA" id="ARBA00039441"/>
    </source>
</evidence>
<dbReference type="EMBL" id="GL442519">
    <property type="protein sequence ID" value="EFN63374.1"/>
    <property type="molecule type" value="Genomic_DNA"/>
</dbReference>
<feature type="compositionally biased region" description="Basic residues" evidence="5">
    <location>
        <begin position="180"/>
        <end position="194"/>
    </location>
</feature>
<accession>E2AT64</accession>
<dbReference type="Proteomes" id="UP000000311">
    <property type="component" value="Unassembled WGS sequence"/>
</dbReference>
<dbReference type="STRING" id="104421.E2AT64"/>
<name>E2AT64_CAMFO</name>
<sequence>MNFLTRQYFRILQSNVRNQNALCNFGRAFNFKSEVSLEKLYPESKQKLYTPSFVPDPKAKFSGYIPIDKVQITYSGSSGPGGQNVNCVNTKVDLRFQVNNATWLSEEIRTKLAEQEKNKINKDGYLIIKSDLTRSQHLNLADALEKLRTMIRATLVERPKPSLESIERIRKNQLKAARQRLHEKRIHSQIKQNRKAPVPDF</sequence>
<protein>
    <recommendedName>
        <fullName evidence="3">Large ribosomal subunit protein mL62</fullName>
        <ecNumber evidence="1">3.1.1.29</ecNumber>
    </recommendedName>
    <alternativeName>
        <fullName evidence="4">Peptidyl-tRNA hydrolase ICT1, mitochondrial</fullName>
    </alternativeName>
</protein>
<dbReference type="GO" id="GO:0005762">
    <property type="term" value="C:mitochondrial large ribosomal subunit"/>
    <property type="evidence" value="ECO:0007669"/>
    <property type="project" value="TreeGrafter"/>
</dbReference>
<evidence type="ECO:0000313" key="8">
    <source>
        <dbReference type="Proteomes" id="UP000000311"/>
    </source>
</evidence>
<evidence type="ECO:0000313" key="7">
    <source>
        <dbReference type="EMBL" id="EFN63374.1"/>
    </source>
</evidence>
<gene>
    <name evidence="7" type="ORF">EAG_07525</name>
</gene>
<dbReference type="InterPro" id="IPR000352">
    <property type="entry name" value="Pep_chain_release_fac_I"/>
</dbReference>
<dbReference type="Gene3D" id="3.30.160.20">
    <property type="match status" value="1"/>
</dbReference>
<dbReference type="GO" id="GO:0004045">
    <property type="term" value="F:peptidyl-tRNA hydrolase activity"/>
    <property type="evidence" value="ECO:0007669"/>
    <property type="project" value="UniProtKB-EC"/>
</dbReference>
<dbReference type="SUPFAM" id="SSF110916">
    <property type="entry name" value="Peptidyl-tRNA hydrolase domain-like"/>
    <property type="match status" value="1"/>
</dbReference>
<evidence type="ECO:0000256" key="4">
    <source>
        <dbReference type="ARBA" id="ARBA00041531"/>
    </source>
</evidence>
<dbReference type="FunFam" id="3.30.160.20:FF:000046">
    <property type="entry name" value="Peptidyl-tRNA hydrolase ICT1"/>
    <property type="match status" value="1"/>
</dbReference>
<dbReference type="PANTHER" id="PTHR11075:SF54">
    <property type="entry name" value="LARGE RIBOSOMAL SUBUNIT PROTEIN ML62"/>
    <property type="match status" value="1"/>
</dbReference>
<reference evidence="7 8" key="1">
    <citation type="journal article" date="2010" name="Science">
        <title>Genomic comparison of the ants Camponotus floridanus and Harpegnathos saltator.</title>
        <authorList>
            <person name="Bonasio R."/>
            <person name="Zhang G."/>
            <person name="Ye C."/>
            <person name="Mutti N.S."/>
            <person name="Fang X."/>
            <person name="Qin N."/>
            <person name="Donahue G."/>
            <person name="Yang P."/>
            <person name="Li Q."/>
            <person name="Li C."/>
            <person name="Zhang P."/>
            <person name="Huang Z."/>
            <person name="Berger S.L."/>
            <person name="Reinberg D."/>
            <person name="Wang J."/>
            <person name="Liebig J."/>
        </authorList>
    </citation>
    <scope>NUCLEOTIDE SEQUENCE [LARGE SCALE GENOMIC DNA]</scope>
    <source>
        <strain evidence="8">C129</strain>
    </source>
</reference>
<comment type="similarity">
    <text evidence="2">Belongs to the prokaryotic/mitochondrial release factor family. Mitochondrion-specific ribosomal protein mL62 subfamily.</text>
</comment>
<dbReference type="Pfam" id="PF00472">
    <property type="entry name" value="RF-1"/>
    <property type="match status" value="1"/>
</dbReference>
<dbReference type="OMA" id="GGQNVNC"/>
<proteinExistence type="inferred from homology"/>
<feature type="domain" description="Prokaryotic-type class I peptide chain release factors" evidence="6">
    <location>
        <begin position="65"/>
        <end position="194"/>
    </location>
</feature>
<dbReference type="KEGG" id="cfo:105255773"/>